<evidence type="ECO:0000256" key="6">
    <source>
        <dbReference type="ARBA" id="ARBA00022777"/>
    </source>
</evidence>
<dbReference type="GO" id="GO:0016020">
    <property type="term" value="C:membrane"/>
    <property type="evidence" value="ECO:0007669"/>
    <property type="project" value="UniProtKB-SubCell"/>
</dbReference>
<evidence type="ECO:0000256" key="3">
    <source>
        <dbReference type="ARBA" id="ARBA00012438"/>
    </source>
</evidence>
<dbReference type="PROSITE" id="PS50109">
    <property type="entry name" value="HIS_KIN"/>
    <property type="match status" value="1"/>
</dbReference>
<keyword evidence="4" id="KW-0597">Phosphoprotein</keyword>
<dbReference type="AlphaFoldDB" id="A0A419T2T9"/>
<evidence type="ECO:0000256" key="4">
    <source>
        <dbReference type="ARBA" id="ARBA00022553"/>
    </source>
</evidence>
<dbReference type="PANTHER" id="PTHR43547:SF2">
    <property type="entry name" value="HYBRID SIGNAL TRANSDUCTION HISTIDINE KINASE C"/>
    <property type="match status" value="1"/>
</dbReference>
<evidence type="ECO:0000313" key="9">
    <source>
        <dbReference type="EMBL" id="RKD31772.1"/>
    </source>
</evidence>
<dbReference type="CDD" id="cd00075">
    <property type="entry name" value="HATPase"/>
    <property type="match status" value="1"/>
</dbReference>
<comment type="catalytic activity">
    <reaction evidence="1">
        <text>ATP + protein L-histidine = ADP + protein N-phospho-L-histidine.</text>
        <dbReference type="EC" id="2.7.13.3"/>
    </reaction>
</comment>
<evidence type="ECO:0000256" key="2">
    <source>
        <dbReference type="ARBA" id="ARBA00004370"/>
    </source>
</evidence>
<dbReference type="InterPro" id="IPR003594">
    <property type="entry name" value="HATPase_dom"/>
</dbReference>
<dbReference type="SMART" id="SM00387">
    <property type="entry name" value="HATPase_c"/>
    <property type="match status" value="1"/>
</dbReference>
<feature type="domain" description="Histidine kinase" evidence="8">
    <location>
        <begin position="87"/>
        <end position="301"/>
    </location>
</feature>
<accession>A0A419T2T9</accession>
<name>A0A419T2T9_9FIRM</name>
<dbReference type="EMBL" id="MCIA01000016">
    <property type="protein sequence ID" value="RKD31772.1"/>
    <property type="molecule type" value="Genomic_DNA"/>
</dbReference>
<sequence>MSILLFLSLFLIVIFLLLILRTKKQLKNMAEALTDIQTGNGNRKILAVDNDITSELSFKMNEIVYGYEEQLSKLRSADETNRQLMTNLSHDVRTPLTTLIGYLDAIHRGVAGPDEHDEYIEIARLKAHDLKDYIDILFDWFKLNSCEFSLSLEQTELAELTRNILKDWIPIFEERQLLYEIKIPEKPMFVTLDSGGYERIMNNLIQNVISHSNASQITIEITPKETDSLIRIEDNGIGIDKSDLLHIFERLYKCDKGRSGKGSGLGLSIVKQMVEKMNGTIYAESEPSQYTAFTVSFPAKH</sequence>
<evidence type="ECO:0000313" key="10">
    <source>
        <dbReference type="Proteomes" id="UP000284277"/>
    </source>
</evidence>
<proteinExistence type="predicted"/>
<dbReference type="Pfam" id="PF02518">
    <property type="entry name" value="HATPase_c"/>
    <property type="match status" value="1"/>
</dbReference>
<dbReference type="SUPFAM" id="SSF47384">
    <property type="entry name" value="Homodimeric domain of signal transducing histidine kinase"/>
    <property type="match status" value="1"/>
</dbReference>
<dbReference type="InterPro" id="IPR003661">
    <property type="entry name" value="HisK_dim/P_dom"/>
</dbReference>
<dbReference type="FunFam" id="3.30.565.10:FF:000006">
    <property type="entry name" value="Sensor histidine kinase WalK"/>
    <property type="match status" value="1"/>
</dbReference>
<dbReference type="InterPro" id="IPR036097">
    <property type="entry name" value="HisK_dim/P_sf"/>
</dbReference>
<dbReference type="PANTHER" id="PTHR43547">
    <property type="entry name" value="TWO-COMPONENT HISTIDINE KINASE"/>
    <property type="match status" value="1"/>
</dbReference>
<dbReference type="EC" id="2.7.13.3" evidence="3"/>
<protein>
    <recommendedName>
        <fullName evidence="3">histidine kinase</fullName>
        <ecNumber evidence="3">2.7.13.3</ecNumber>
    </recommendedName>
</protein>
<dbReference type="SUPFAM" id="SSF55874">
    <property type="entry name" value="ATPase domain of HSP90 chaperone/DNA topoisomerase II/histidine kinase"/>
    <property type="match status" value="1"/>
</dbReference>
<dbReference type="GO" id="GO:0000155">
    <property type="term" value="F:phosphorelay sensor kinase activity"/>
    <property type="evidence" value="ECO:0007669"/>
    <property type="project" value="InterPro"/>
</dbReference>
<dbReference type="Proteomes" id="UP000284277">
    <property type="component" value="Unassembled WGS sequence"/>
</dbReference>
<evidence type="ECO:0000256" key="7">
    <source>
        <dbReference type="ARBA" id="ARBA00023012"/>
    </source>
</evidence>
<dbReference type="RefSeq" id="WP_166428726.1">
    <property type="nucleotide sequence ID" value="NZ_MCIA01000016.1"/>
</dbReference>
<comment type="subcellular location">
    <subcellularLocation>
        <location evidence="2">Membrane</location>
    </subcellularLocation>
</comment>
<gene>
    <name evidence="9" type="ORF">BET01_19595</name>
</gene>
<dbReference type="CDD" id="cd00082">
    <property type="entry name" value="HisKA"/>
    <property type="match status" value="1"/>
</dbReference>
<evidence type="ECO:0000259" key="8">
    <source>
        <dbReference type="PROSITE" id="PS50109"/>
    </source>
</evidence>
<dbReference type="Gene3D" id="3.30.565.10">
    <property type="entry name" value="Histidine kinase-like ATPase, C-terminal domain"/>
    <property type="match status" value="1"/>
</dbReference>
<evidence type="ECO:0000256" key="1">
    <source>
        <dbReference type="ARBA" id="ARBA00000085"/>
    </source>
</evidence>
<dbReference type="Gene3D" id="1.10.287.130">
    <property type="match status" value="1"/>
</dbReference>
<organism evidence="9 10">
    <name type="scientific">Lacrimispora algidixylanolytica</name>
    <dbReference type="NCBI Taxonomy" id="94868"/>
    <lineage>
        <taxon>Bacteria</taxon>
        <taxon>Bacillati</taxon>
        <taxon>Bacillota</taxon>
        <taxon>Clostridia</taxon>
        <taxon>Lachnospirales</taxon>
        <taxon>Lachnospiraceae</taxon>
        <taxon>Lacrimispora</taxon>
    </lineage>
</organism>
<dbReference type="Pfam" id="PF00512">
    <property type="entry name" value="HisKA"/>
    <property type="match status" value="1"/>
</dbReference>
<dbReference type="InterPro" id="IPR036890">
    <property type="entry name" value="HATPase_C_sf"/>
</dbReference>
<dbReference type="PRINTS" id="PR00344">
    <property type="entry name" value="BCTRLSENSOR"/>
</dbReference>
<keyword evidence="10" id="KW-1185">Reference proteome</keyword>
<evidence type="ECO:0000256" key="5">
    <source>
        <dbReference type="ARBA" id="ARBA00022679"/>
    </source>
</evidence>
<dbReference type="InterPro" id="IPR005467">
    <property type="entry name" value="His_kinase_dom"/>
</dbReference>
<keyword evidence="5" id="KW-0808">Transferase</keyword>
<keyword evidence="7" id="KW-0902">Two-component regulatory system</keyword>
<dbReference type="SMART" id="SM00388">
    <property type="entry name" value="HisKA"/>
    <property type="match status" value="1"/>
</dbReference>
<reference evidence="9 10" key="1">
    <citation type="submission" date="2016-08" db="EMBL/GenBank/DDBJ databases">
        <title>A new outlook on sporulation: Clostridium algidixylanolyticum.</title>
        <authorList>
            <person name="Poppleton D.I."/>
            <person name="Gribaldo S."/>
        </authorList>
    </citation>
    <scope>NUCLEOTIDE SEQUENCE [LARGE SCALE GENOMIC DNA]</scope>
    <source>
        <strain evidence="9 10">SPL73</strain>
    </source>
</reference>
<keyword evidence="6 9" id="KW-0418">Kinase</keyword>
<dbReference type="InterPro" id="IPR004358">
    <property type="entry name" value="Sig_transdc_His_kin-like_C"/>
</dbReference>
<comment type="caution">
    <text evidence="9">The sequence shown here is derived from an EMBL/GenBank/DDBJ whole genome shotgun (WGS) entry which is preliminary data.</text>
</comment>